<keyword evidence="3" id="KW-0804">Transcription</keyword>
<reference evidence="5" key="2">
    <citation type="submission" date="2021-04" db="EMBL/GenBank/DDBJ databases">
        <authorList>
            <person name="Gilroy R."/>
        </authorList>
    </citation>
    <scope>NUCLEOTIDE SEQUENCE</scope>
    <source>
        <strain evidence="5">CHK179-7159</strain>
    </source>
</reference>
<dbReference type="AlphaFoldDB" id="A0A9D2I4E0"/>
<keyword evidence="2" id="KW-0238">DNA-binding</keyword>
<dbReference type="PROSITE" id="PS01124">
    <property type="entry name" value="HTH_ARAC_FAMILY_2"/>
    <property type="match status" value="1"/>
</dbReference>
<evidence type="ECO:0000259" key="4">
    <source>
        <dbReference type="PROSITE" id="PS01124"/>
    </source>
</evidence>
<evidence type="ECO:0000256" key="1">
    <source>
        <dbReference type="ARBA" id="ARBA00023015"/>
    </source>
</evidence>
<dbReference type="EMBL" id="DWYY01000089">
    <property type="protein sequence ID" value="HJA93096.1"/>
    <property type="molecule type" value="Genomic_DNA"/>
</dbReference>
<dbReference type="InterPro" id="IPR018060">
    <property type="entry name" value="HTH_AraC"/>
</dbReference>
<dbReference type="InterPro" id="IPR014710">
    <property type="entry name" value="RmlC-like_jellyroll"/>
</dbReference>
<dbReference type="PROSITE" id="PS00041">
    <property type="entry name" value="HTH_ARAC_FAMILY_1"/>
    <property type="match status" value="1"/>
</dbReference>
<dbReference type="GO" id="GO:0003700">
    <property type="term" value="F:DNA-binding transcription factor activity"/>
    <property type="evidence" value="ECO:0007669"/>
    <property type="project" value="InterPro"/>
</dbReference>
<dbReference type="SUPFAM" id="SSF51215">
    <property type="entry name" value="Regulatory protein AraC"/>
    <property type="match status" value="1"/>
</dbReference>
<evidence type="ECO:0000313" key="6">
    <source>
        <dbReference type="Proteomes" id="UP000886858"/>
    </source>
</evidence>
<dbReference type="PANTHER" id="PTHR43280">
    <property type="entry name" value="ARAC-FAMILY TRANSCRIPTIONAL REGULATOR"/>
    <property type="match status" value="1"/>
</dbReference>
<accession>A0A9D2I4E0</accession>
<dbReference type="GO" id="GO:0043565">
    <property type="term" value="F:sequence-specific DNA binding"/>
    <property type="evidence" value="ECO:0007669"/>
    <property type="project" value="InterPro"/>
</dbReference>
<evidence type="ECO:0000256" key="3">
    <source>
        <dbReference type="ARBA" id="ARBA00023163"/>
    </source>
</evidence>
<reference evidence="5" key="1">
    <citation type="journal article" date="2021" name="PeerJ">
        <title>Extensive microbial diversity within the chicken gut microbiome revealed by metagenomics and culture.</title>
        <authorList>
            <person name="Gilroy R."/>
            <person name="Ravi A."/>
            <person name="Getino M."/>
            <person name="Pursley I."/>
            <person name="Horton D.L."/>
            <person name="Alikhan N.F."/>
            <person name="Baker D."/>
            <person name="Gharbi K."/>
            <person name="Hall N."/>
            <person name="Watson M."/>
            <person name="Adriaenssens E.M."/>
            <person name="Foster-Nyarko E."/>
            <person name="Jarju S."/>
            <person name="Secka A."/>
            <person name="Antonio M."/>
            <person name="Oren A."/>
            <person name="Chaudhuri R.R."/>
            <person name="La Ragione R."/>
            <person name="Hildebrand F."/>
            <person name="Pallen M.J."/>
        </authorList>
    </citation>
    <scope>NUCLEOTIDE SEQUENCE</scope>
    <source>
        <strain evidence="5">CHK179-7159</strain>
    </source>
</reference>
<evidence type="ECO:0000313" key="5">
    <source>
        <dbReference type="EMBL" id="HJA93096.1"/>
    </source>
</evidence>
<dbReference type="InterPro" id="IPR037923">
    <property type="entry name" value="HTH-like"/>
</dbReference>
<dbReference type="InterPro" id="IPR018062">
    <property type="entry name" value="HTH_AraC-typ_CS"/>
</dbReference>
<dbReference type="Proteomes" id="UP000886858">
    <property type="component" value="Unassembled WGS sequence"/>
</dbReference>
<gene>
    <name evidence="5" type="ORF">H9717_08305</name>
</gene>
<sequence>MRTELVTPTVAGSSIHFSPDRRLAETESICDWHLHDEYELVYVFEGTRIFYVNNEEYRLEKGDIIFVNERVPHQTKSPVGSGGLLLQFGVPDRAKDVGILSGVLQLTGSKTADAAVLRNGTVLNKQITECVEGIESEFIHREKAYDLMIKSYVNTILTLLYRNNVIPWPEDFLDREEIHKFIPVFQYVNEHCDSKLSLSEASRLLNVDKSHFCRIFKKALKCSFIQYTSLVRICRAEEMLTETDKSIAEIAYETGFASTAYFIKTFKQRRGYTPLAYRKMKQ</sequence>
<dbReference type="InterPro" id="IPR020449">
    <property type="entry name" value="Tscrpt_reg_AraC-type_HTH"/>
</dbReference>
<dbReference type="Gene3D" id="2.60.120.10">
    <property type="entry name" value="Jelly Rolls"/>
    <property type="match status" value="1"/>
</dbReference>
<protein>
    <submittedName>
        <fullName evidence="5">AraC family transcriptional regulator</fullName>
    </submittedName>
</protein>
<comment type="caution">
    <text evidence="5">The sequence shown here is derived from an EMBL/GenBank/DDBJ whole genome shotgun (WGS) entry which is preliminary data.</text>
</comment>
<name>A0A9D2I4E0_9FIRM</name>
<dbReference type="InterPro" id="IPR009057">
    <property type="entry name" value="Homeodomain-like_sf"/>
</dbReference>
<dbReference type="Gene3D" id="1.10.10.60">
    <property type="entry name" value="Homeodomain-like"/>
    <property type="match status" value="2"/>
</dbReference>
<feature type="domain" description="HTH araC/xylS-type" evidence="4">
    <location>
        <begin position="182"/>
        <end position="280"/>
    </location>
</feature>
<dbReference type="PANTHER" id="PTHR43280:SF28">
    <property type="entry name" value="HTH-TYPE TRANSCRIPTIONAL ACTIVATOR RHAS"/>
    <property type="match status" value="1"/>
</dbReference>
<keyword evidence="1" id="KW-0805">Transcription regulation</keyword>
<dbReference type="Pfam" id="PF12833">
    <property type="entry name" value="HTH_18"/>
    <property type="match status" value="1"/>
</dbReference>
<dbReference type="Pfam" id="PF02311">
    <property type="entry name" value="AraC_binding"/>
    <property type="match status" value="1"/>
</dbReference>
<organism evidence="5 6">
    <name type="scientific">Candidatus Eisenbergiella merdipullorum</name>
    <dbReference type="NCBI Taxonomy" id="2838553"/>
    <lineage>
        <taxon>Bacteria</taxon>
        <taxon>Bacillati</taxon>
        <taxon>Bacillota</taxon>
        <taxon>Clostridia</taxon>
        <taxon>Lachnospirales</taxon>
        <taxon>Lachnospiraceae</taxon>
        <taxon>Eisenbergiella</taxon>
    </lineage>
</organism>
<proteinExistence type="predicted"/>
<dbReference type="SMART" id="SM00342">
    <property type="entry name" value="HTH_ARAC"/>
    <property type="match status" value="1"/>
</dbReference>
<dbReference type="PRINTS" id="PR00032">
    <property type="entry name" value="HTHARAC"/>
</dbReference>
<dbReference type="SUPFAM" id="SSF46689">
    <property type="entry name" value="Homeodomain-like"/>
    <property type="match status" value="2"/>
</dbReference>
<dbReference type="InterPro" id="IPR003313">
    <property type="entry name" value="AraC-bd"/>
</dbReference>
<evidence type="ECO:0000256" key="2">
    <source>
        <dbReference type="ARBA" id="ARBA00023125"/>
    </source>
</evidence>